<proteinExistence type="predicted"/>
<keyword evidence="3" id="KW-1185">Reference proteome</keyword>
<organism evidence="2 3">
    <name type="scientific">Dreissena polymorpha</name>
    <name type="common">Zebra mussel</name>
    <name type="synonym">Mytilus polymorpha</name>
    <dbReference type="NCBI Taxonomy" id="45954"/>
    <lineage>
        <taxon>Eukaryota</taxon>
        <taxon>Metazoa</taxon>
        <taxon>Spiralia</taxon>
        <taxon>Lophotrochozoa</taxon>
        <taxon>Mollusca</taxon>
        <taxon>Bivalvia</taxon>
        <taxon>Autobranchia</taxon>
        <taxon>Heteroconchia</taxon>
        <taxon>Euheterodonta</taxon>
        <taxon>Imparidentia</taxon>
        <taxon>Neoheterodontei</taxon>
        <taxon>Myida</taxon>
        <taxon>Dreissenoidea</taxon>
        <taxon>Dreissenidae</taxon>
        <taxon>Dreissena</taxon>
    </lineage>
</organism>
<evidence type="ECO:0000256" key="1">
    <source>
        <dbReference type="SAM" id="Phobius"/>
    </source>
</evidence>
<comment type="caution">
    <text evidence="2">The sequence shown here is derived from an EMBL/GenBank/DDBJ whole genome shotgun (WGS) entry which is preliminary data.</text>
</comment>
<accession>A0A9D4IHV2</accession>
<evidence type="ECO:0000313" key="3">
    <source>
        <dbReference type="Proteomes" id="UP000828390"/>
    </source>
</evidence>
<feature type="transmembrane region" description="Helical" evidence="1">
    <location>
        <begin position="6"/>
        <end position="29"/>
    </location>
</feature>
<gene>
    <name evidence="2" type="ORF">DPMN_175179</name>
</gene>
<evidence type="ECO:0000313" key="2">
    <source>
        <dbReference type="EMBL" id="KAH3773809.1"/>
    </source>
</evidence>
<dbReference type="EMBL" id="JAIWYP010000009">
    <property type="protein sequence ID" value="KAH3773809.1"/>
    <property type="molecule type" value="Genomic_DNA"/>
</dbReference>
<dbReference type="Proteomes" id="UP000828390">
    <property type="component" value="Unassembled WGS sequence"/>
</dbReference>
<reference evidence="2" key="2">
    <citation type="submission" date="2020-11" db="EMBL/GenBank/DDBJ databases">
        <authorList>
            <person name="McCartney M.A."/>
            <person name="Auch B."/>
            <person name="Kono T."/>
            <person name="Mallez S."/>
            <person name="Becker A."/>
            <person name="Gohl D.M."/>
            <person name="Silverstein K.A.T."/>
            <person name="Koren S."/>
            <person name="Bechman K.B."/>
            <person name="Herman A."/>
            <person name="Abrahante J.E."/>
            <person name="Garbe J."/>
        </authorList>
    </citation>
    <scope>NUCLEOTIDE SEQUENCE</scope>
    <source>
        <strain evidence="2">Duluth1</strain>
        <tissue evidence="2">Whole animal</tissue>
    </source>
</reference>
<keyword evidence="1" id="KW-0812">Transmembrane</keyword>
<sequence>MPTVPILPIMGVVVLVMMIVGFIVCKLLGWCSSRAEIPSQANGYHASIDVHIVVVNNRHIYENATALPEGHQNSNVSPSQNCTDRRCQVCTIGEEGTRLTKQIVEMNRFRISSTVELIEDNQEF</sequence>
<keyword evidence="1" id="KW-1133">Transmembrane helix</keyword>
<name>A0A9D4IHV2_DREPO</name>
<reference evidence="2" key="1">
    <citation type="journal article" date="2019" name="bioRxiv">
        <title>The Genome of the Zebra Mussel, Dreissena polymorpha: A Resource for Invasive Species Research.</title>
        <authorList>
            <person name="McCartney M.A."/>
            <person name="Auch B."/>
            <person name="Kono T."/>
            <person name="Mallez S."/>
            <person name="Zhang Y."/>
            <person name="Obille A."/>
            <person name="Becker A."/>
            <person name="Abrahante J.E."/>
            <person name="Garbe J."/>
            <person name="Badalamenti J.P."/>
            <person name="Herman A."/>
            <person name="Mangelson H."/>
            <person name="Liachko I."/>
            <person name="Sullivan S."/>
            <person name="Sone E.D."/>
            <person name="Koren S."/>
            <person name="Silverstein K.A.T."/>
            <person name="Beckman K.B."/>
            <person name="Gohl D.M."/>
        </authorList>
    </citation>
    <scope>NUCLEOTIDE SEQUENCE</scope>
    <source>
        <strain evidence="2">Duluth1</strain>
        <tissue evidence="2">Whole animal</tissue>
    </source>
</reference>
<dbReference type="AlphaFoldDB" id="A0A9D4IHV2"/>
<keyword evidence="1" id="KW-0472">Membrane</keyword>
<protein>
    <submittedName>
        <fullName evidence="2">Uncharacterized protein</fullName>
    </submittedName>
</protein>